<feature type="transmembrane region" description="Helical" evidence="10">
    <location>
        <begin position="110"/>
        <end position="130"/>
    </location>
</feature>
<accession>A0ABW1T0U9</accession>
<dbReference type="Proteomes" id="UP001596138">
    <property type="component" value="Unassembled WGS sequence"/>
</dbReference>
<evidence type="ECO:0000256" key="1">
    <source>
        <dbReference type="ARBA" id="ARBA00004141"/>
    </source>
</evidence>
<gene>
    <name evidence="12" type="ORF">ACFQGU_10620</name>
</gene>
<evidence type="ECO:0000256" key="4">
    <source>
        <dbReference type="ARBA" id="ARBA00022719"/>
    </source>
</evidence>
<keyword evidence="5 10" id="KW-1133">Transmembrane helix</keyword>
<dbReference type="Gene3D" id="1.20.1440.130">
    <property type="entry name" value="VKOR domain"/>
    <property type="match status" value="1"/>
</dbReference>
<dbReference type="Pfam" id="PF07884">
    <property type="entry name" value="VKOR"/>
    <property type="match status" value="1"/>
</dbReference>
<evidence type="ECO:0000256" key="3">
    <source>
        <dbReference type="ARBA" id="ARBA00022692"/>
    </source>
</evidence>
<proteinExistence type="inferred from homology"/>
<dbReference type="InterPro" id="IPR038354">
    <property type="entry name" value="VKOR_sf"/>
</dbReference>
<evidence type="ECO:0000256" key="2">
    <source>
        <dbReference type="ARBA" id="ARBA00006214"/>
    </source>
</evidence>
<evidence type="ECO:0000256" key="10">
    <source>
        <dbReference type="SAM" id="Phobius"/>
    </source>
</evidence>
<dbReference type="EMBL" id="JBHSTI010000008">
    <property type="protein sequence ID" value="MFC6238331.1"/>
    <property type="molecule type" value="Genomic_DNA"/>
</dbReference>
<keyword evidence="8" id="KW-1015">Disulfide bond</keyword>
<keyword evidence="4" id="KW-0874">Quinone</keyword>
<feature type="transmembrane region" description="Helical" evidence="10">
    <location>
        <begin position="77"/>
        <end position="98"/>
    </location>
</feature>
<evidence type="ECO:0000256" key="7">
    <source>
        <dbReference type="ARBA" id="ARBA00023136"/>
    </source>
</evidence>
<dbReference type="InterPro" id="IPR041714">
    <property type="entry name" value="VKOR_Actinobacteria"/>
</dbReference>
<keyword evidence="7 10" id="KW-0472">Membrane</keyword>
<feature type="transmembrane region" description="Helical" evidence="10">
    <location>
        <begin position="21"/>
        <end position="43"/>
    </location>
</feature>
<evidence type="ECO:0000256" key="8">
    <source>
        <dbReference type="ARBA" id="ARBA00023157"/>
    </source>
</evidence>
<evidence type="ECO:0000256" key="6">
    <source>
        <dbReference type="ARBA" id="ARBA00023002"/>
    </source>
</evidence>
<evidence type="ECO:0000313" key="13">
    <source>
        <dbReference type="Proteomes" id="UP001596138"/>
    </source>
</evidence>
<keyword evidence="13" id="KW-1185">Reference proteome</keyword>
<comment type="similarity">
    <text evidence="2">Belongs to the VKOR family.</text>
</comment>
<keyword evidence="9" id="KW-0676">Redox-active center</keyword>
<keyword evidence="3 10" id="KW-0812">Transmembrane</keyword>
<feature type="domain" description="Vitamin K epoxide reductase" evidence="11">
    <location>
        <begin position="14"/>
        <end position="155"/>
    </location>
</feature>
<protein>
    <submittedName>
        <fullName evidence="12">Vitamin K epoxide reductase family protein</fullName>
    </submittedName>
</protein>
<reference evidence="13" key="1">
    <citation type="journal article" date="2019" name="Int. J. Syst. Evol. Microbiol.">
        <title>The Global Catalogue of Microorganisms (GCM) 10K type strain sequencing project: providing services to taxonomists for standard genome sequencing and annotation.</title>
        <authorList>
            <consortium name="The Broad Institute Genomics Platform"/>
            <consortium name="The Broad Institute Genome Sequencing Center for Infectious Disease"/>
            <person name="Wu L."/>
            <person name="Ma J."/>
        </authorList>
    </citation>
    <scope>NUCLEOTIDE SEQUENCE [LARGE SCALE GENOMIC DNA]</scope>
    <source>
        <strain evidence="13">CGMCC 4.7317</strain>
    </source>
</reference>
<name>A0ABW1T0U9_9ACTN</name>
<evidence type="ECO:0000313" key="12">
    <source>
        <dbReference type="EMBL" id="MFC6238331.1"/>
    </source>
</evidence>
<evidence type="ECO:0000259" key="11">
    <source>
        <dbReference type="SMART" id="SM00756"/>
    </source>
</evidence>
<evidence type="ECO:0000256" key="5">
    <source>
        <dbReference type="ARBA" id="ARBA00022989"/>
    </source>
</evidence>
<evidence type="ECO:0000256" key="9">
    <source>
        <dbReference type="ARBA" id="ARBA00023284"/>
    </source>
</evidence>
<dbReference type="InterPro" id="IPR012932">
    <property type="entry name" value="VKOR"/>
</dbReference>
<dbReference type="SMART" id="SM00756">
    <property type="entry name" value="VKc"/>
    <property type="match status" value="1"/>
</dbReference>
<organism evidence="12 13">
    <name type="scientific">Longivirga aurantiaca</name>
    <dbReference type="NCBI Taxonomy" id="1837743"/>
    <lineage>
        <taxon>Bacteria</taxon>
        <taxon>Bacillati</taxon>
        <taxon>Actinomycetota</taxon>
        <taxon>Actinomycetes</taxon>
        <taxon>Sporichthyales</taxon>
        <taxon>Sporichthyaceae</taxon>
        <taxon>Longivirga</taxon>
    </lineage>
</organism>
<dbReference type="CDD" id="cd12922">
    <property type="entry name" value="VKOR_5"/>
    <property type="match status" value="1"/>
</dbReference>
<feature type="transmembrane region" description="Helical" evidence="10">
    <location>
        <begin position="176"/>
        <end position="196"/>
    </location>
</feature>
<feature type="transmembrane region" description="Helical" evidence="10">
    <location>
        <begin position="136"/>
        <end position="156"/>
    </location>
</feature>
<sequence length="199" mass="21922">MSDPLPGPVFEVRHRWTYVEMLLSSIASLAAALVLSVEAWLLAKDPDAIFSCDVNSKISCGTVAESWQATLLGFPNAYLGLIFESVVITIALASLSGVRFPRRFMLGAHALYTIAIAFAYWLFLQAYFVIGSLCPWCLLVTVATTLVFTSITRVNILDRTITFGRHQETVERWVRLGADTAVALLLIAVIGAMVAFRYL</sequence>
<keyword evidence="6" id="KW-0560">Oxidoreductase</keyword>
<dbReference type="RefSeq" id="WP_386766452.1">
    <property type="nucleotide sequence ID" value="NZ_JBHSTI010000008.1"/>
</dbReference>
<comment type="subcellular location">
    <subcellularLocation>
        <location evidence="1">Membrane</location>
        <topology evidence="1">Multi-pass membrane protein</topology>
    </subcellularLocation>
</comment>
<comment type="caution">
    <text evidence="12">The sequence shown here is derived from an EMBL/GenBank/DDBJ whole genome shotgun (WGS) entry which is preliminary data.</text>
</comment>